<dbReference type="AlphaFoldDB" id="A0A495R4B1"/>
<dbReference type="EMBL" id="RBWW01000001">
    <property type="protein sequence ID" value="RKS82163.1"/>
    <property type="molecule type" value="Genomic_DNA"/>
</dbReference>
<feature type="coiled-coil region" evidence="1">
    <location>
        <begin position="103"/>
        <end position="144"/>
    </location>
</feature>
<proteinExistence type="predicted"/>
<evidence type="ECO:0000313" key="3">
    <source>
        <dbReference type="Proteomes" id="UP000268233"/>
    </source>
</evidence>
<accession>A0A495R4B1</accession>
<dbReference type="Proteomes" id="UP000268233">
    <property type="component" value="Unassembled WGS sequence"/>
</dbReference>
<name>A0A495R4B1_9EURY</name>
<organism evidence="2 3">
    <name type="scientific">Haloarcula quadrata</name>
    <dbReference type="NCBI Taxonomy" id="182779"/>
    <lineage>
        <taxon>Archaea</taxon>
        <taxon>Methanobacteriati</taxon>
        <taxon>Methanobacteriota</taxon>
        <taxon>Stenosarchaea group</taxon>
        <taxon>Halobacteria</taxon>
        <taxon>Halobacteriales</taxon>
        <taxon>Haloarculaceae</taxon>
        <taxon>Haloarcula</taxon>
    </lineage>
</organism>
<comment type="caution">
    <text evidence="2">The sequence shown here is derived from an EMBL/GenBank/DDBJ whole genome shotgun (WGS) entry which is preliminary data.</text>
</comment>
<evidence type="ECO:0000256" key="1">
    <source>
        <dbReference type="SAM" id="Coils"/>
    </source>
</evidence>
<keyword evidence="1" id="KW-0175">Coiled coil</keyword>
<keyword evidence="3" id="KW-1185">Reference proteome</keyword>
<protein>
    <submittedName>
        <fullName evidence="2">Uncharacterized protein</fullName>
    </submittedName>
</protein>
<sequence>MLMHDDIDLPERAVEVLELVDEYGRPTATTLREAIYWASKNQHIHYRLDQLAGRGLVETWKDEDAGGRGALAPRRATTTGEGEEFLDLVDEDGGTPDTVEERLEELEKTMANMKDTYGKAKKRIAELEAEVEEHDEDLDGLAEGVRDIRRFLDD</sequence>
<gene>
    <name evidence="2" type="ORF">BDK61_1462</name>
</gene>
<reference evidence="2 3" key="1">
    <citation type="submission" date="2018-10" db="EMBL/GenBank/DDBJ databases">
        <title>Genomic Encyclopedia of Archaeal and Bacterial Type Strains, Phase II (KMG-II): from individual species to whole genera.</title>
        <authorList>
            <person name="Goeker M."/>
        </authorList>
    </citation>
    <scope>NUCLEOTIDE SEQUENCE [LARGE SCALE GENOMIC DNA]</scope>
    <source>
        <strain evidence="2 3">DSM 11927</strain>
    </source>
</reference>
<evidence type="ECO:0000313" key="2">
    <source>
        <dbReference type="EMBL" id="RKS82163.1"/>
    </source>
</evidence>